<dbReference type="PANTHER" id="PTHR45947:SF3">
    <property type="entry name" value="SULFOQUINOVOSYL TRANSFERASE SQD2"/>
    <property type="match status" value="1"/>
</dbReference>
<evidence type="ECO:0000259" key="1">
    <source>
        <dbReference type="Pfam" id="PF00534"/>
    </source>
</evidence>
<evidence type="ECO:0000259" key="2">
    <source>
        <dbReference type="Pfam" id="PF13439"/>
    </source>
</evidence>
<dbReference type="InterPro" id="IPR028098">
    <property type="entry name" value="Glyco_trans_4-like_N"/>
</dbReference>
<dbReference type="GO" id="GO:0016758">
    <property type="term" value="F:hexosyltransferase activity"/>
    <property type="evidence" value="ECO:0007669"/>
    <property type="project" value="TreeGrafter"/>
</dbReference>
<feature type="domain" description="Glycosyltransferase subfamily 4-like N-terminal" evidence="2">
    <location>
        <begin position="17"/>
        <end position="156"/>
    </location>
</feature>
<protein>
    <submittedName>
        <fullName evidence="3">Glycosyltransferase involved in cell wall biosynthesis</fullName>
    </submittedName>
</protein>
<dbReference type="AlphaFoldDB" id="A0A852T8T7"/>
<evidence type="ECO:0000313" key="4">
    <source>
        <dbReference type="Proteomes" id="UP000548423"/>
    </source>
</evidence>
<comment type="caution">
    <text evidence="3">The sequence shown here is derived from an EMBL/GenBank/DDBJ whole genome shotgun (WGS) entry which is preliminary data.</text>
</comment>
<proteinExistence type="predicted"/>
<dbReference type="PANTHER" id="PTHR45947">
    <property type="entry name" value="SULFOQUINOVOSYL TRANSFERASE SQD2"/>
    <property type="match status" value="1"/>
</dbReference>
<dbReference type="Pfam" id="PF13439">
    <property type="entry name" value="Glyco_transf_4"/>
    <property type="match status" value="1"/>
</dbReference>
<dbReference type="SUPFAM" id="SSF53756">
    <property type="entry name" value="UDP-Glycosyltransferase/glycogen phosphorylase"/>
    <property type="match status" value="1"/>
</dbReference>
<dbReference type="Gene3D" id="3.40.50.2000">
    <property type="entry name" value="Glycogen Phosphorylase B"/>
    <property type="match status" value="2"/>
</dbReference>
<organism evidence="3 4">
    <name type="scientific">Neobacillus niacini</name>
    <dbReference type="NCBI Taxonomy" id="86668"/>
    <lineage>
        <taxon>Bacteria</taxon>
        <taxon>Bacillati</taxon>
        <taxon>Bacillota</taxon>
        <taxon>Bacilli</taxon>
        <taxon>Bacillales</taxon>
        <taxon>Bacillaceae</taxon>
        <taxon>Neobacillus</taxon>
    </lineage>
</organism>
<sequence>MTHSQIRILMMLECLNIGGTETHTLSLTKQLIQCGIDVTIYSFSGGNIHEDFTSLGCPVYIGSLKAANRLEEVHKIILKHRINIIHTHDKSAELADHAASKLHLPLIYTVHGTYYDIFSKLHHKNTAFVSVSSPIKNWLDAKGIPSTLIHNGIDMKKYHCNRDQHSLKFQLGIPVDTPLIVYAARLGNRKKFKLCDAFIKTCPAIREKFLSNMHVAIVGGSPNNKRRFNLIKDEVNKINKQNGENFIHVLGERKDMERIYRGSDCVVGTGRIALEAMACETKVIAVGSAGYVGFITPNNFHEACLLHFGDHAGKAVFSKEVFCKDIAEVFLSDSSSDITNIKKNRELVENKFSIERVTNDLLQVYKQHMNPDILR</sequence>
<evidence type="ECO:0000313" key="3">
    <source>
        <dbReference type="EMBL" id="NYE04216.1"/>
    </source>
</evidence>
<accession>A0A852T8T7</accession>
<reference evidence="4" key="1">
    <citation type="submission" date="2020-07" db="EMBL/GenBank/DDBJ databases">
        <authorList>
            <person name="Partida-Martinez L."/>
            <person name="Huntemann M."/>
            <person name="Clum A."/>
            <person name="Wang J."/>
            <person name="Palaniappan K."/>
            <person name="Ritter S."/>
            <person name="Chen I.-M."/>
            <person name="Stamatis D."/>
            <person name="Reddy T."/>
            <person name="O'Malley R."/>
            <person name="Daum C."/>
            <person name="Shapiro N."/>
            <person name="Ivanova N."/>
            <person name="Kyrpides N."/>
            <person name="Woyke T."/>
        </authorList>
    </citation>
    <scope>NUCLEOTIDE SEQUENCE [LARGE SCALE GENOMIC DNA]</scope>
    <source>
        <strain evidence="4">AT2.8</strain>
    </source>
</reference>
<dbReference type="InterPro" id="IPR001296">
    <property type="entry name" value="Glyco_trans_1"/>
</dbReference>
<reference evidence="4" key="2">
    <citation type="submission" date="2020-08" db="EMBL/GenBank/DDBJ databases">
        <title>The Agave Microbiome: Exploring the role of microbial communities in plant adaptations to desert environments.</title>
        <authorList>
            <person name="Partida-Martinez L.P."/>
        </authorList>
    </citation>
    <scope>NUCLEOTIDE SEQUENCE [LARGE SCALE GENOMIC DNA]</scope>
    <source>
        <strain evidence="4">AT2.8</strain>
    </source>
</reference>
<dbReference type="EMBL" id="JACCBX010000002">
    <property type="protein sequence ID" value="NYE04216.1"/>
    <property type="molecule type" value="Genomic_DNA"/>
</dbReference>
<name>A0A852T8T7_9BACI</name>
<feature type="domain" description="Glycosyl transferase family 1" evidence="1">
    <location>
        <begin position="165"/>
        <end position="298"/>
    </location>
</feature>
<dbReference type="Pfam" id="PF00534">
    <property type="entry name" value="Glycos_transf_1"/>
    <property type="match status" value="1"/>
</dbReference>
<dbReference type="Proteomes" id="UP000548423">
    <property type="component" value="Unassembled WGS sequence"/>
</dbReference>
<gene>
    <name evidence="3" type="ORF">F4694_000960</name>
</gene>
<dbReference type="InterPro" id="IPR050194">
    <property type="entry name" value="Glycosyltransferase_grp1"/>
</dbReference>